<dbReference type="InterPro" id="IPR017598">
    <property type="entry name" value="SulphurTrfase_DndC"/>
</dbReference>
<dbReference type="EMBL" id="UINC01103368">
    <property type="protein sequence ID" value="SVC65691.1"/>
    <property type="molecule type" value="Genomic_DNA"/>
</dbReference>
<organism evidence="2">
    <name type="scientific">marine metagenome</name>
    <dbReference type="NCBI Taxonomy" id="408172"/>
    <lineage>
        <taxon>unclassified sequences</taxon>
        <taxon>metagenomes</taxon>
        <taxon>ecological metagenomes</taxon>
    </lineage>
</organism>
<dbReference type="NCBIfam" id="TIGR03183">
    <property type="entry name" value="DNA_S_dndC"/>
    <property type="match status" value="1"/>
</dbReference>
<gene>
    <name evidence="2" type="ORF">METZ01_LOCUS318545</name>
</gene>
<dbReference type="GO" id="GO:0003824">
    <property type="term" value="F:catalytic activity"/>
    <property type="evidence" value="ECO:0007669"/>
    <property type="project" value="InterPro"/>
</dbReference>
<feature type="non-terminal residue" evidence="2">
    <location>
        <position position="1"/>
    </location>
</feature>
<proteinExistence type="predicted"/>
<dbReference type="AlphaFoldDB" id="A0A382P1H4"/>
<dbReference type="Gene3D" id="3.40.50.620">
    <property type="entry name" value="HUPs"/>
    <property type="match status" value="1"/>
</dbReference>
<dbReference type="InterPro" id="IPR014729">
    <property type="entry name" value="Rossmann-like_a/b/a_fold"/>
</dbReference>
<evidence type="ECO:0000259" key="1">
    <source>
        <dbReference type="Pfam" id="PF01507"/>
    </source>
</evidence>
<name>A0A382P1H4_9ZZZZ</name>
<sequence length="349" mass="40793">RWCTERLKIKNADRFILEKVSQYGEAIVLLGTRKDESGTRQQLMNLYEIKGSLLNRHSKFAQTYMYCPLKDFLTEDVWNYLLQNKNPWGENNRDLLTMYQEANASECPLVVDSSTPSCGGGRFGCWTCTVVARDKSMDSLLEGGEDWLEPLAEIREELKRTQEPEVKLLVRDHKRRNGKVMFCFPKKEGDDTSAGPYTLEYRKTFLEKLLNAQIKVRKNGPDPNMNLILDDEIHEIQRIWRMEHGDWQNSAYQIYKKITGNELEKEDDQGLFGKDEQEILVQVATNNDVPQVLLSKLLDAEWDAQGMTRHSKVYDKINKILSEEWRPKEELSEIKKDMNDKRTEKNLFK</sequence>
<dbReference type="InterPro" id="IPR002500">
    <property type="entry name" value="PAPS_reduct_dom"/>
</dbReference>
<dbReference type="SUPFAM" id="SSF52402">
    <property type="entry name" value="Adenine nucleotide alpha hydrolases-like"/>
    <property type="match status" value="1"/>
</dbReference>
<accession>A0A382P1H4</accession>
<evidence type="ECO:0000313" key="2">
    <source>
        <dbReference type="EMBL" id="SVC65691.1"/>
    </source>
</evidence>
<dbReference type="Pfam" id="PF01507">
    <property type="entry name" value="PAPS_reduct"/>
    <property type="match status" value="1"/>
</dbReference>
<reference evidence="2" key="1">
    <citation type="submission" date="2018-05" db="EMBL/GenBank/DDBJ databases">
        <authorList>
            <person name="Lanie J.A."/>
            <person name="Ng W.-L."/>
            <person name="Kazmierczak K.M."/>
            <person name="Andrzejewski T.M."/>
            <person name="Davidsen T.M."/>
            <person name="Wayne K.J."/>
            <person name="Tettelin H."/>
            <person name="Glass J.I."/>
            <person name="Rusch D."/>
            <person name="Podicherti R."/>
            <person name="Tsui H.-C.T."/>
            <person name="Winkler M.E."/>
        </authorList>
    </citation>
    <scope>NUCLEOTIDE SEQUENCE</scope>
</reference>
<feature type="domain" description="Phosphoadenosine phosphosulphate reductase" evidence="1">
    <location>
        <begin position="18"/>
        <end position="87"/>
    </location>
</feature>
<protein>
    <recommendedName>
        <fullName evidence="1">Phosphoadenosine phosphosulphate reductase domain-containing protein</fullName>
    </recommendedName>
</protein>